<dbReference type="InterPro" id="IPR025346">
    <property type="entry name" value="DUF4250"/>
</dbReference>
<dbReference type="Pfam" id="PF14056">
    <property type="entry name" value="DUF4250"/>
    <property type="match status" value="1"/>
</dbReference>
<reference evidence="1" key="1">
    <citation type="journal article" date="2021" name="PeerJ">
        <title>Extensive microbial diversity within the chicken gut microbiome revealed by metagenomics and culture.</title>
        <authorList>
            <person name="Gilroy R."/>
            <person name="Ravi A."/>
            <person name="Getino M."/>
            <person name="Pursley I."/>
            <person name="Horton D.L."/>
            <person name="Alikhan N.F."/>
            <person name="Baker D."/>
            <person name="Gharbi K."/>
            <person name="Hall N."/>
            <person name="Watson M."/>
            <person name="Adriaenssens E.M."/>
            <person name="Foster-Nyarko E."/>
            <person name="Jarju S."/>
            <person name="Secka A."/>
            <person name="Antonio M."/>
            <person name="Oren A."/>
            <person name="Chaudhuri R.R."/>
            <person name="La Ragione R."/>
            <person name="Hildebrand F."/>
            <person name="Pallen M.J."/>
        </authorList>
    </citation>
    <scope>NUCLEOTIDE SEQUENCE</scope>
    <source>
        <strain evidence="1">ChiBcec15-3976</strain>
    </source>
</reference>
<sequence length="60" mass="6833">MFLNLPKDPVMLLSVINTKLRDRYPSLDALCDDLGADRAEIAERLGMIDYVYDAGRNQFV</sequence>
<name>A0A9D2RCR4_9FIRM</name>
<dbReference type="Proteomes" id="UP000823909">
    <property type="component" value="Unassembled WGS sequence"/>
</dbReference>
<dbReference type="AlphaFoldDB" id="A0A9D2RCR4"/>
<evidence type="ECO:0000313" key="1">
    <source>
        <dbReference type="EMBL" id="HJD41579.1"/>
    </source>
</evidence>
<gene>
    <name evidence="1" type="ORF">H9910_01005</name>
</gene>
<protein>
    <submittedName>
        <fullName evidence="1">DUF4250 domain-containing protein</fullName>
    </submittedName>
</protein>
<organism evidence="1 2">
    <name type="scientific">Candidatus Mediterraneibacter quadrami</name>
    <dbReference type="NCBI Taxonomy" id="2838684"/>
    <lineage>
        <taxon>Bacteria</taxon>
        <taxon>Bacillati</taxon>
        <taxon>Bacillota</taxon>
        <taxon>Clostridia</taxon>
        <taxon>Lachnospirales</taxon>
        <taxon>Lachnospiraceae</taxon>
        <taxon>Mediterraneibacter</taxon>
    </lineage>
</organism>
<evidence type="ECO:0000313" key="2">
    <source>
        <dbReference type="Proteomes" id="UP000823909"/>
    </source>
</evidence>
<comment type="caution">
    <text evidence="1">The sequence shown here is derived from an EMBL/GenBank/DDBJ whole genome shotgun (WGS) entry which is preliminary data.</text>
</comment>
<proteinExistence type="predicted"/>
<reference evidence="1" key="2">
    <citation type="submission" date="2021-04" db="EMBL/GenBank/DDBJ databases">
        <authorList>
            <person name="Gilroy R."/>
        </authorList>
    </citation>
    <scope>NUCLEOTIDE SEQUENCE</scope>
    <source>
        <strain evidence="1">ChiBcec15-3976</strain>
    </source>
</reference>
<accession>A0A9D2RCR4</accession>
<dbReference type="EMBL" id="DWUU01000008">
    <property type="protein sequence ID" value="HJD41579.1"/>
    <property type="molecule type" value="Genomic_DNA"/>
</dbReference>